<dbReference type="Pfam" id="PF05485">
    <property type="entry name" value="THAP"/>
    <property type="match status" value="1"/>
</dbReference>
<feature type="compositionally biased region" description="Polar residues" evidence="12">
    <location>
        <begin position="342"/>
        <end position="351"/>
    </location>
</feature>
<dbReference type="PANTHER" id="PTHR47772">
    <property type="entry name" value="ZINC FINGER PROTEIN 200"/>
    <property type="match status" value="1"/>
</dbReference>
<feature type="compositionally biased region" description="Polar residues" evidence="12">
    <location>
        <begin position="295"/>
        <end position="305"/>
    </location>
</feature>
<evidence type="ECO:0000256" key="11">
    <source>
        <dbReference type="PROSITE-ProRule" id="PRU00309"/>
    </source>
</evidence>
<dbReference type="InterPro" id="IPR006612">
    <property type="entry name" value="THAP_Znf"/>
</dbReference>
<name>A0A1S3K303_LINAN</name>
<feature type="domain" description="C2H2-type" evidence="13">
    <location>
        <begin position="659"/>
        <end position="686"/>
    </location>
</feature>
<keyword evidence="4 10" id="KW-0863">Zinc-finger</keyword>
<dbReference type="InterPro" id="IPR036236">
    <property type="entry name" value="Znf_C2H2_sf"/>
</dbReference>
<evidence type="ECO:0000256" key="1">
    <source>
        <dbReference type="ARBA" id="ARBA00004123"/>
    </source>
</evidence>
<dbReference type="FunFam" id="3.30.160.60:FF:000446">
    <property type="entry name" value="Zinc finger protein"/>
    <property type="match status" value="1"/>
</dbReference>
<comment type="subcellular location">
    <subcellularLocation>
        <location evidence="1">Nucleus</location>
    </subcellularLocation>
</comment>
<gene>
    <name evidence="16" type="primary">LOC106178228</name>
</gene>
<evidence type="ECO:0000256" key="9">
    <source>
        <dbReference type="ARBA" id="ARBA00023242"/>
    </source>
</evidence>
<accession>A0A1S3K303</accession>
<dbReference type="Pfam" id="PF00096">
    <property type="entry name" value="zf-C2H2"/>
    <property type="match status" value="2"/>
</dbReference>
<evidence type="ECO:0000259" key="13">
    <source>
        <dbReference type="PROSITE" id="PS50157"/>
    </source>
</evidence>
<evidence type="ECO:0000256" key="7">
    <source>
        <dbReference type="ARBA" id="ARBA00023125"/>
    </source>
</evidence>
<dbReference type="PROSITE" id="PS50950">
    <property type="entry name" value="ZF_THAP"/>
    <property type="match status" value="1"/>
</dbReference>
<dbReference type="KEGG" id="lak:106178228"/>
<organism evidence="15 16">
    <name type="scientific">Lingula anatina</name>
    <name type="common">Brachiopod</name>
    <name type="synonym">Lingula unguis</name>
    <dbReference type="NCBI Taxonomy" id="7574"/>
    <lineage>
        <taxon>Eukaryota</taxon>
        <taxon>Metazoa</taxon>
        <taxon>Spiralia</taxon>
        <taxon>Lophotrochozoa</taxon>
        <taxon>Brachiopoda</taxon>
        <taxon>Linguliformea</taxon>
        <taxon>Lingulata</taxon>
        <taxon>Lingulida</taxon>
        <taxon>Linguloidea</taxon>
        <taxon>Lingulidae</taxon>
        <taxon>Lingula</taxon>
    </lineage>
</organism>
<evidence type="ECO:0000256" key="12">
    <source>
        <dbReference type="SAM" id="MobiDB-lite"/>
    </source>
</evidence>
<keyword evidence="2" id="KW-0479">Metal-binding</keyword>
<dbReference type="FunFam" id="3.30.160.60:FF:000875">
    <property type="entry name" value="zinc finger protein 236 isoform X7"/>
    <property type="match status" value="1"/>
</dbReference>
<evidence type="ECO:0000256" key="6">
    <source>
        <dbReference type="ARBA" id="ARBA00023015"/>
    </source>
</evidence>
<proteinExistence type="predicted"/>
<dbReference type="InterPro" id="IPR050636">
    <property type="entry name" value="C2H2-ZF_domain-containing"/>
</dbReference>
<dbReference type="GO" id="GO:0003677">
    <property type="term" value="F:DNA binding"/>
    <property type="evidence" value="ECO:0007669"/>
    <property type="project" value="UniProtKB-UniRule"/>
</dbReference>
<feature type="domain" description="C2H2-type" evidence="13">
    <location>
        <begin position="543"/>
        <end position="570"/>
    </location>
</feature>
<feature type="domain" description="C2H2-type" evidence="13">
    <location>
        <begin position="603"/>
        <end position="630"/>
    </location>
</feature>
<dbReference type="SUPFAM" id="SSF57667">
    <property type="entry name" value="beta-beta-alpha zinc fingers"/>
    <property type="match status" value="4"/>
</dbReference>
<dbReference type="RefSeq" id="XP_013416794.1">
    <property type="nucleotide sequence ID" value="XM_013561340.2"/>
</dbReference>
<dbReference type="PANTHER" id="PTHR47772:SF13">
    <property type="entry name" value="GASTRULA ZINC FINGER PROTEIN XLCGF49.1-LIKE-RELATED"/>
    <property type="match status" value="1"/>
</dbReference>
<feature type="domain" description="C2H2-type" evidence="13">
    <location>
        <begin position="687"/>
        <end position="714"/>
    </location>
</feature>
<dbReference type="Proteomes" id="UP000085678">
    <property type="component" value="Unplaced"/>
</dbReference>
<evidence type="ECO:0000256" key="10">
    <source>
        <dbReference type="PROSITE-ProRule" id="PRU00042"/>
    </source>
</evidence>
<feature type="region of interest" description="Disordered" evidence="12">
    <location>
        <begin position="66"/>
        <end position="103"/>
    </location>
</feature>
<dbReference type="OrthoDB" id="3437960at2759"/>
<sequence>MGGHDNCCVYNCSHRRGRKDNVCSFFVFPKDRRSKLLWISATGRADISLKDITDNFKVCGCHFQSGKPNRKDSNSIDAVPSVDLPKSRKTVKTRRTSNSISSATWAEATESRTRKAIVVGNCVPDVGQEVVFPLVQNSDGVVAVCQRMDEEATDDQKTAEFLNEEHYEAGHNFHFTGSLEIKGGEEKEECPEGFQLELDKEETPLGENVIRPLEQFQEVGIGINIGQELPRWNALKDRLQLETNENLAKFLMDYYCNGGDNFLNPVINNTIGMHSLTHCSSNSQSKLCTRKQQEPEQNSTISETVTDTRGEEDLDHRREQDSDYGYSCTPAVSDTSREQDSNHINSFTQAVSDPKAQQEASKSIQNIPTTQTDQYASMKQVGSSGVKDTVKKYLIVWAPKRPNSTQKGDSVPNKDVDLKSPFTVSTRPNVVWSEIPIKTATNKTTIISSVSSNKVLASSLKSTQRGHFLPDQDNTHDIGTFASQPQLTLKNKVTDEPLLKDSGKMSSGAWISILKPQKYNIDTKKEIVDTKKIVQKVQGNGPFICDACGMTFSYLALLNLHKIKHKSVSKMMYYCKKCKCSVYEKDREAHERTHKKAYKPEMYICQYCGKNFPTMNKCTLHERTHLGERPFICKVCGKALVRKRNLILHEMTHAGKRPHKCRFCERRFVQKHAAINHEWVHTGEKPFKCRFCGKRFTQSGTRNSHERIHTNVRTFHCQYCRKVFAYERECVKHEAVHKDIKS</sequence>
<keyword evidence="6" id="KW-0805">Transcription regulation</keyword>
<evidence type="ECO:0000256" key="5">
    <source>
        <dbReference type="ARBA" id="ARBA00022833"/>
    </source>
</evidence>
<keyword evidence="9" id="KW-0539">Nucleus</keyword>
<feature type="compositionally biased region" description="Polar residues" evidence="12">
    <location>
        <begin position="358"/>
        <end position="371"/>
    </location>
</feature>
<feature type="domain" description="THAP-type" evidence="14">
    <location>
        <begin position="1"/>
        <end position="83"/>
    </location>
</feature>
<keyword evidence="3" id="KW-0677">Repeat</keyword>
<evidence type="ECO:0000256" key="4">
    <source>
        <dbReference type="ARBA" id="ARBA00022771"/>
    </source>
</evidence>
<evidence type="ECO:0000313" key="16">
    <source>
        <dbReference type="RefSeq" id="XP_013416794.1"/>
    </source>
</evidence>
<evidence type="ECO:0000259" key="14">
    <source>
        <dbReference type="PROSITE" id="PS50950"/>
    </source>
</evidence>
<dbReference type="SMART" id="SM00980">
    <property type="entry name" value="THAP"/>
    <property type="match status" value="1"/>
</dbReference>
<keyword evidence="15" id="KW-1185">Reference proteome</keyword>
<keyword evidence="5" id="KW-0862">Zinc</keyword>
<evidence type="ECO:0000256" key="2">
    <source>
        <dbReference type="ARBA" id="ARBA00022723"/>
    </source>
</evidence>
<evidence type="ECO:0000256" key="3">
    <source>
        <dbReference type="ARBA" id="ARBA00022737"/>
    </source>
</evidence>
<reference evidence="16" key="1">
    <citation type="submission" date="2025-08" db="UniProtKB">
        <authorList>
            <consortium name="RefSeq"/>
        </authorList>
    </citation>
    <scope>IDENTIFICATION</scope>
    <source>
        <tissue evidence="16">Gonads</tissue>
    </source>
</reference>
<dbReference type="SUPFAM" id="SSF57716">
    <property type="entry name" value="Glucocorticoid receptor-like (DNA-binding domain)"/>
    <property type="match status" value="1"/>
</dbReference>
<feature type="domain" description="C2H2-type" evidence="13">
    <location>
        <begin position="631"/>
        <end position="658"/>
    </location>
</feature>
<feature type="domain" description="C2H2-type" evidence="13">
    <location>
        <begin position="715"/>
        <end position="742"/>
    </location>
</feature>
<keyword evidence="7 11" id="KW-0238">DNA-binding</keyword>
<dbReference type="GO" id="GO:0005634">
    <property type="term" value="C:nucleus"/>
    <property type="evidence" value="ECO:0007669"/>
    <property type="project" value="UniProtKB-SubCell"/>
</dbReference>
<evidence type="ECO:0000313" key="15">
    <source>
        <dbReference type="Proteomes" id="UP000085678"/>
    </source>
</evidence>
<feature type="compositionally biased region" description="Basic and acidic residues" evidence="12">
    <location>
        <begin position="306"/>
        <end position="321"/>
    </location>
</feature>
<dbReference type="AlphaFoldDB" id="A0A1S3K303"/>
<feature type="region of interest" description="Disordered" evidence="12">
    <location>
        <begin position="287"/>
        <end position="371"/>
    </location>
</feature>
<dbReference type="InterPro" id="IPR013087">
    <property type="entry name" value="Znf_C2H2_type"/>
</dbReference>
<dbReference type="PROSITE" id="PS50157">
    <property type="entry name" value="ZINC_FINGER_C2H2_2"/>
    <property type="match status" value="6"/>
</dbReference>
<dbReference type="GO" id="GO:0008270">
    <property type="term" value="F:zinc ion binding"/>
    <property type="evidence" value="ECO:0007669"/>
    <property type="project" value="UniProtKB-KW"/>
</dbReference>
<dbReference type="Gene3D" id="3.30.160.60">
    <property type="entry name" value="Classic Zinc Finger"/>
    <property type="match status" value="5"/>
</dbReference>
<evidence type="ECO:0000256" key="8">
    <source>
        <dbReference type="ARBA" id="ARBA00023163"/>
    </source>
</evidence>
<dbReference type="InParanoid" id="A0A1S3K303"/>
<dbReference type="GeneID" id="106178228"/>
<keyword evidence="8" id="KW-0804">Transcription</keyword>
<protein>
    <submittedName>
        <fullName evidence="16">Zinc finger protein 37</fullName>
    </submittedName>
</protein>
<dbReference type="SMART" id="SM00355">
    <property type="entry name" value="ZnF_C2H2"/>
    <property type="match status" value="7"/>
</dbReference>
<dbReference type="PROSITE" id="PS00028">
    <property type="entry name" value="ZINC_FINGER_C2H2_1"/>
    <property type="match status" value="6"/>
</dbReference>